<evidence type="ECO:0000256" key="8">
    <source>
        <dbReference type="SAM" id="Phobius"/>
    </source>
</evidence>
<dbReference type="InterPro" id="IPR052192">
    <property type="entry name" value="Insect_Ionotropic_Sensory_Rcpt"/>
</dbReference>
<accession>M3TZ00</accession>
<dbReference type="AlphaFoldDB" id="M3TZ00"/>
<keyword evidence="5 8" id="KW-0472">Membrane</keyword>
<dbReference type="PANTHER" id="PTHR42643">
    <property type="entry name" value="IONOTROPIC RECEPTOR 20A-RELATED"/>
    <property type="match status" value="1"/>
</dbReference>
<dbReference type="SUPFAM" id="SSF53850">
    <property type="entry name" value="Periplasmic binding protein-like II"/>
    <property type="match status" value="1"/>
</dbReference>
<evidence type="ECO:0000256" key="5">
    <source>
        <dbReference type="ARBA" id="ARBA00023136"/>
    </source>
</evidence>
<gene>
    <name evidence="9" type="primary">ItypIR64a</name>
</gene>
<organism evidence="9">
    <name type="scientific">Ips typographus</name>
    <name type="common">European spruce bark beetle</name>
    <dbReference type="NCBI Taxonomy" id="55986"/>
    <lineage>
        <taxon>Eukaryota</taxon>
        <taxon>Metazoa</taxon>
        <taxon>Ecdysozoa</taxon>
        <taxon>Arthropoda</taxon>
        <taxon>Hexapoda</taxon>
        <taxon>Insecta</taxon>
        <taxon>Pterygota</taxon>
        <taxon>Neoptera</taxon>
        <taxon>Endopterygota</taxon>
        <taxon>Coleoptera</taxon>
        <taxon>Polyphaga</taxon>
        <taxon>Cucujiformia</taxon>
        <taxon>Curculionidae</taxon>
        <taxon>Scolytinae</taxon>
        <taxon>Ips</taxon>
    </lineage>
</organism>
<feature type="non-terminal residue" evidence="9">
    <location>
        <position position="1"/>
    </location>
</feature>
<evidence type="ECO:0000256" key="2">
    <source>
        <dbReference type="ARBA" id="ARBA00022475"/>
    </source>
</evidence>
<evidence type="ECO:0000313" key="9">
    <source>
        <dbReference type="EMBL" id="JAA74408.1"/>
    </source>
</evidence>
<feature type="transmembrane region" description="Helical" evidence="8">
    <location>
        <begin position="107"/>
        <end position="132"/>
    </location>
</feature>
<keyword evidence="2" id="KW-1003">Cell membrane</keyword>
<evidence type="ECO:0000256" key="4">
    <source>
        <dbReference type="ARBA" id="ARBA00022989"/>
    </source>
</evidence>
<feature type="non-terminal residue" evidence="9">
    <location>
        <position position="144"/>
    </location>
</feature>
<reference evidence="9" key="1">
    <citation type="journal article" date="2013" name="BMC Genomics">
        <title>Antennal transcriptome analysis of the chemosensory gene families in the tree killing bark beetles, Ips typographus and Dendroctonus ponderosae (Coleoptera: Curculionidae: Scolytinae).</title>
        <authorList>
            <person name="Andersson M.N."/>
            <person name="Grosse-Wilde E."/>
            <person name="Keeling C.I."/>
            <person name="Bengtsson J.M."/>
            <person name="Yuen M.M."/>
            <person name="Li M."/>
            <person name="Hillbur Y."/>
            <person name="Bohlmann J."/>
            <person name="Hansson B.S."/>
            <person name="Schlyter F."/>
        </authorList>
    </citation>
    <scope>NUCLEOTIDE SEQUENCE</scope>
</reference>
<protein>
    <submittedName>
        <fullName evidence="9">Ionotropic receptor 64a</fullName>
    </submittedName>
</protein>
<dbReference type="GO" id="GO:0005886">
    <property type="term" value="C:plasma membrane"/>
    <property type="evidence" value="ECO:0007669"/>
    <property type="project" value="UniProtKB-SubCell"/>
</dbReference>
<comment type="subcellular location">
    <subcellularLocation>
        <location evidence="1">Cell membrane</location>
        <topology evidence="1">Multi-pass membrane protein</topology>
    </subcellularLocation>
</comment>
<evidence type="ECO:0000256" key="3">
    <source>
        <dbReference type="ARBA" id="ARBA00022692"/>
    </source>
</evidence>
<evidence type="ECO:0000256" key="7">
    <source>
        <dbReference type="ARBA" id="ARBA00023180"/>
    </source>
</evidence>
<name>M3TZ00_IPSTY</name>
<keyword evidence="7" id="KW-0325">Glycoprotein</keyword>
<evidence type="ECO:0000256" key="6">
    <source>
        <dbReference type="ARBA" id="ARBA00023170"/>
    </source>
</evidence>
<sequence length="144" mass="16753">LVKLGLNLVKQGHYAFHVELVTGYPFIRKHYSESMVCELKSVSLFPSMFMHANYQKWSPFKDLLDVCLHRLGENGVINRELIFWHPKKPECIRSSSTININTGLESFYPALVVLLLGILASLNILLLEILWFKYQKRQILPYTE</sequence>
<dbReference type="PANTHER" id="PTHR42643:SF33">
    <property type="entry name" value="GLUTAMATE RECEPTOR 2-LIKE PROTEIN"/>
    <property type="match status" value="1"/>
</dbReference>
<proteinExistence type="evidence at transcript level"/>
<keyword evidence="6 9" id="KW-0675">Receptor</keyword>
<keyword evidence="3 8" id="KW-0812">Transmembrane</keyword>
<evidence type="ECO:0000256" key="1">
    <source>
        <dbReference type="ARBA" id="ARBA00004651"/>
    </source>
</evidence>
<keyword evidence="4 8" id="KW-1133">Transmembrane helix</keyword>
<dbReference type="EMBL" id="GACR01000053">
    <property type="protein sequence ID" value="JAA74408.1"/>
    <property type="molecule type" value="mRNA"/>
</dbReference>